<dbReference type="AlphaFoldDB" id="A0A369M1M9"/>
<accession>A0A369M1M9</accession>
<name>A0A369M1M9_9ACTN</name>
<evidence type="ECO:0000313" key="3">
    <source>
        <dbReference type="Proteomes" id="UP000254000"/>
    </source>
</evidence>
<comment type="caution">
    <text evidence="2">The sequence shown here is derived from an EMBL/GenBank/DDBJ whole genome shotgun (WGS) entry which is preliminary data.</text>
</comment>
<dbReference type="InterPro" id="IPR024445">
    <property type="entry name" value="Tnp_ISXO2-like"/>
</dbReference>
<dbReference type="GeneID" id="78359251"/>
<organism evidence="2 3">
    <name type="scientific">Gordonibacter pamelaeae</name>
    <dbReference type="NCBI Taxonomy" id="471189"/>
    <lineage>
        <taxon>Bacteria</taxon>
        <taxon>Bacillati</taxon>
        <taxon>Actinomycetota</taxon>
        <taxon>Coriobacteriia</taxon>
        <taxon>Eggerthellales</taxon>
        <taxon>Eggerthellaceae</taxon>
        <taxon>Gordonibacter</taxon>
    </lineage>
</organism>
<reference evidence="2 3" key="1">
    <citation type="journal article" date="2018" name="Elife">
        <title>Discovery and characterization of a prevalent human gut bacterial enzyme sufficient for the inactivation of a family of plant toxins.</title>
        <authorList>
            <person name="Koppel N."/>
            <person name="Bisanz J.E."/>
            <person name="Pandelia M.E."/>
            <person name="Turnbaugh P.J."/>
            <person name="Balskus E.P."/>
        </authorList>
    </citation>
    <scope>NUCLEOTIDE SEQUENCE [LARGE SCALE GENOMIC DNA]</scope>
    <source>
        <strain evidence="2 3">3C</strain>
    </source>
</reference>
<dbReference type="Pfam" id="PF12762">
    <property type="entry name" value="DDE_Tnp_IS1595"/>
    <property type="match status" value="1"/>
</dbReference>
<evidence type="ECO:0000313" key="2">
    <source>
        <dbReference type="EMBL" id="RDB65661.1"/>
    </source>
</evidence>
<dbReference type="SMART" id="SM01126">
    <property type="entry name" value="DDE_Tnp_IS1595"/>
    <property type="match status" value="1"/>
</dbReference>
<gene>
    <name evidence="2" type="ORF">C1877_05970</name>
</gene>
<keyword evidence="3" id="KW-1185">Reference proteome</keyword>
<evidence type="ECO:0000259" key="1">
    <source>
        <dbReference type="SMART" id="SM01126"/>
    </source>
</evidence>
<dbReference type="RefSeq" id="WP_114568663.1">
    <property type="nucleotide sequence ID" value="NZ_CABMMS010000003.1"/>
</dbReference>
<dbReference type="EMBL" id="PPTS01000003">
    <property type="protein sequence ID" value="RDB65661.1"/>
    <property type="molecule type" value="Genomic_DNA"/>
</dbReference>
<dbReference type="Proteomes" id="UP000254000">
    <property type="component" value="Unassembled WGS sequence"/>
</dbReference>
<dbReference type="OrthoDB" id="3228135at2"/>
<sequence>MGIMDQVATMSLADKRELAEVLRRAIAEDLAASACGEPDRCPKCGCPAFVRKGRDSSGQRWLCRGCGRTFGARTFSLLGRSKLPAPAWMEFAACMADALPLRETARRVGTSLYTAWFMRMRVCEVMGRRLLPLRGESFEVDGTYLHDSLPGDHSRSGWFELGREPHRTGHEADKGTCVLCGVSELGDCFCEVVDGAEDSASAMVVLGARLPASCEVATDGWRAYNDWALGGRPHEVRGSRELEMVNSLHSRLKSFVGRFNGVSNRRLQRYLDWFCWREQFRSSARDRRELLYGHEANGRYVCTRQLTHLEARPFMSCVNRWTIGERHGYMSMVV</sequence>
<protein>
    <recommendedName>
        <fullName evidence="1">ISXO2-like transposase domain-containing protein</fullName>
    </recommendedName>
</protein>
<proteinExistence type="predicted"/>
<dbReference type="NCBIfam" id="NF033547">
    <property type="entry name" value="transpos_IS1595"/>
    <property type="match status" value="1"/>
</dbReference>
<feature type="domain" description="ISXO2-like transposase" evidence="1">
    <location>
        <begin position="132"/>
        <end position="279"/>
    </location>
</feature>